<protein>
    <recommendedName>
        <fullName evidence="5">DUF808 domain-containing protein</fullName>
    </recommendedName>
</protein>
<dbReference type="InterPro" id="IPR008526">
    <property type="entry name" value="YedI"/>
</dbReference>
<evidence type="ECO:0000256" key="2">
    <source>
        <dbReference type="SAM" id="Phobius"/>
    </source>
</evidence>
<dbReference type="Proteomes" id="UP000530424">
    <property type="component" value="Unassembled WGS sequence"/>
</dbReference>
<keyword evidence="2" id="KW-1133">Transmembrane helix</keyword>
<reference evidence="3 4" key="1">
    <citation type="submission" date="2020-07" db="EMBL/GenBank/DDBJ databases">
        <title>Sequencing the genomes of 1000 actinobacteria strains.</title>
        <authorList>
            <person name="Klenk H.-P."/>
        </authorList>
    </citation>
    <scope>NUCLEOTIDE SEQUENCE [LARGE SCALE GENOMIC DNA]</scope>
    <source>
        <strain evidence="3 4">DSM 103833</strain>
    </source>
</reference>
<evidence type="ECO:0008006" key="5">
    <source>
        <dbReference type="Google" id="ProtNLM"/>
    </source>
</evidence>
<feature type="transmembrane region" description="Helical" evidence="2">
    <location>
        <begin position="285"/>
        <end position="309"/>
    </location>
</feature>
<feature type="compositionally biased region" description="Gly residues" evidence="1">
    <location>
        <begin position="335"/>
        <end position="346"/>
    </location>
</feature>
<dbReference type="PANTHER" id="PTHR30503">
    <property type="entry name" value="INNER MEMBRANE PROTEIN YEDI"/>
    <property type="match status" value="1"/>
</dbReference>
<keyword evidence="2" id="KW-0472">Membrane</keyword>
<dbReference type="EMBL" id="JACCFP010000001">
    <property type="protein sequence ID" value="NYJ02333.1"/>
    <property type="molecule type" value="Genomic_DNA"/>
</dbReference>
<dbReference type="PIRSF" id="PIRSF016660">
    <property type="entry name" value="YedI"/>
    <property type="match status" value="1"/>
</dbReference>
<organism evidence="3 4">
    <name type="scientific">Nocardioides thalensis</name>
    <dbReference type="NCBI Taxonomy" id="1914755"/>
    <lineage>
        <taxon>Bacteria</taxon>
        <taxon>Bacillati</taxon>
        <taxon>Actinomycetota</taxon>
        <taxon>Actinomycetes</taxon>
        <taxon>Propionibacteriales</taxon>
        <taxon>Nocardioidaceae</taxon>
        <taxon>Nocardioides</taxon>
    </lineage>
</organism>
<keyword evidence="4" id="KW-1185">Reference proteome</keyword>
<feature type="transmembrane region" description="Helical" evidence="2">
    <location>
        <begin position="170"/>
        <end position="192"/>
    </location>
</feature>
<dbReference type="AlphaFoldDB" id="A0A853C7Y2"/>
<feature type="transmembrane region" description="Helical" evidence="2">
    <location>
        <begin position="76"/>
        <end position="107"/>
    </location>
</feature>
<keyword evidence="2" id="KW-0812">Transmembrane</keyword>
<feature type="transmembrane region" description="Helical" evidence="2">
    <location>
        <begin position="223"/>
        <end position="248"/>
    </location>
</feature>
<proteinExistence type="predicted"/>
<dbReference type="RefSeq" id="WP_179668715.1">
    <property type="nucleotide sequence ID" value="NZ_JACCFP010000001.1"/>
</dbReference>
<dbReference type="PANTHER" id="PTHR30503:SF3">
    <property type="entry name" value="INNER MEMBRANE PROTEIN YEDI"/>
    <property type="match status" value="1"/>
</dbReference>
<gene>
    <name evidence="3" type="ORF">HNR19_003031</name>
</gene>
<dbReference type="Pfam" id="PF05661">
    <property type="entry name" value="DUF808"/>
    <property type="match status" value="1"/>
</dbReference>
<name>A0A853C7Y2_9ACTN</name>
<comment type="caution">
    <text evidence="3">The sequence shown here is derived from an EMBL/GenBank/DDBJ whole genome shotgun (WGS) entry which is preliminary data.</text>
</comment>
<feature type="region of interest" description="Disordered" evidence="1">
    <location>
        <begin position="320"/>
        <end position="346"/>
    </location>
</feature>
<evidence type="ECO:0000256" key="1">
    <source>
        <dbReference type="SAM" id="MobiDB-lite"/>
    </source>
</evidence>
<evidence type="ECO:0000313" key="4">
    <source>
        <dbReference type="Proteomes" id="UP000530424"/>
    </source>
</evidence>
<sequence length="346" mass="36126">MSAGLFGLLDDVAAIAKLAAASVDDVGAAAGRATTKAAGVVIDDTAVTPQYVHGLAAERELPIVKRIAIGSIRNKLLIILPAALLLSEFLPDLLPVILMIGGTFLAYEGAHKVWAMVAGHHDHDQPVAEISPEAEKEMIGGAIRTDLILSAEIMVIALAEVKDESFWSRLAILVVVAIAITIAVYGVVALIVKMDDAGLALTQRASSFAQRVGRALVAAMPKLLAVISFVGTIAMLWVGGHILLVNIADNHGSGLDLWNAPYDWVHHLEDDVHHALDVPVLGATAAWLTNTLISAIIGLGVGAIVVLVIELLPFGKKEHHDPLEPQDVPAPDQPGGAGDAGGRTSG</sequence>
<dbReference type="GO" id="GO:0005886">
    <property type="term" value="C:plasma membrane"/>
    <property type="evidence" value="ECO:0007669"/>
    <property type="project" value="TreeGrafter"/>
</dbReference>
<evidence type="ECO:0000313" key="3">
    <source>
        <dbReference type="EMBL" id="NYJ02333.1"/>
    </source>
</evidence>
<accession>A0A853C7Y2</accession>